<dbReference type="GO" id="GO:0009341">
    <property type="term" value="C:beta-galactosidase complex"/>
    <property type="evidence" value="ECO:0007669"/>
    <property type="project" value="InterPro"/>
</dbReference>
<comment type="catalytic activity">
    <reaction evidence="1">
        <text>Hydrolysis of terminal non-reducing beta-D-galactose residues in beta-D-galactosides.</text>
        <dbReference type="EC" id="3.2.1.23"/>
    </reaction>
</comment>
<sequence length="1020" mass="117106">MLNLEKYWEKPGIVEVNRELPRAYYIPYSSREEAASLKRGRSPYYQTLNGEWKFQYHHSVEQVEERFYEAEYPAEGWDSLLVPSCWQTHGYDQMHYSNVNYTIPCDPPFVPDDNPAGLYIRDFQVSKAWQDKEGYVVFEGVNACFYVWVNGQLVGYSQGSRVPAEFCLTPYLVPGRNRMAVMVLKYCDGTYLEDQDLWRYSGIFRDVYLLARDRNHVRDVFVQTTLQADDQEALLDIRLETTGAVKVSAVLSSPDGLELAVVQDFIDSSGVLAMKVENPMLWSAESPVLYELLLYCGDEVLRFTVGFRRVEISEGVFQINGVPVKLKGVNRHDSHPKLGQTIPLQHMIEDLKLMKQHNVNTIRASHYPNDPRFLELCSQYGFYVIDEADLECHGLAIADNWRNMEKGEGMQSYDDFHQLSNDTAWEHAFIDRAKRMVERDKNQPCVVIWSMGNESGYGVNHIAMAQWTRQRDPSRPVHYEGAAPQYRGNADTEALDMESRMYASVSQIEAYAKDAGSKKPLFLCEYSHAMGNGPGDLMDYWNVIYAYPKLMGGCVWEWCDHGIERRTEQGERYYAYGGDFGDKPNDGNFCIDGLVSPDRKPHKGLLELKQIIAPVRIEAVKLQEGRLRIHNLYDFNDLSHLIFYWKLECEGEVIQQGEFQHVPAPPHAHAEVKLEVDFNAAIPGELVLTITCCLKEQSGWAERGHEIMFSQFIVKPESARSLQPAADSPWRMLTATEQRGMLSLEGLDFRHVFDLKKGMPVELSKHGVPLIQEPPSFNMWRAPIDNDMNLTRRWAYEGLEHAGMKVYACEWSQSPEQEVRVKVKFSLGVYTRKPIVRGEAEWCFTPGGGVWVKVTAQVKEEIDFLPRFGLQLVLPEGLDQVEYYGYGPHESYIDKRYSVRKGKYRHTADEMAETYIMPQETGSRWGTEWARVTNELGMGLRCEAGQPFSFNVSHFLPGDLTKAKHAHELQKRKETILQLDYKMSGVGSHACGPMLAEEYQMNEKQFTFEFHLLPVFAEDE</sequence>
<dbReference type="InterPro" id="IPR006103">
    <property type="entry name" value="Glyco_hydro_2_cat"/>
</dbReference>
<dbReference type="InterPro" id="IPR006101">
    <property type="entry name" value="Glyco_hydro_2"/>
</dbReference>
<dbReference type="InterPro" id="IPR017853">
    <property type="entry name" value="GH"/>
</dbReference>
<evidence type="ECO:0000313" key="9">
    <source>
        <dbReference type="EMBL" id="QCT03660.1"/>
    </source>
</evidence>
<evidence type="ECO:0000256" key="4">
    <source>
        <dbReference type="ARBA" id="ARBA00013303"/>
    </source>
</evidence>
<dbReference type="SMART" id="SM01038">
    <property type="entry name" value="Bgal_small_N"/>
    <property type="match status" value="1"/>
</dbReference>
<evidence type="ECO:0000256" key="2">
    <source>
        <dbReference type="ARBA" id="ARBA00007401"/>
    </source>
</evidence>
<dbReference type="Gene3D" id="2.70.98.10">
    <property type="match status" value="1"/>
</dbReference>
<dbReference type="InterPro" id="IPR006104">
    <property type="entry name" value="Glyco_hydro_2_N"/>
</dbReference>
<dbReference type="EC" id="3.2.1.23" evidence="3"/>
<dbReference type="PANTHER" id="PTHR46323:SF2">
    <property type="entry name" value="BETA-GALACTOSIDASE"/>
    <property type="match status" value="1"/>
</dbReference>
<dbReference type="InterPro" id="IPR011013">
    <property type="entry name" value="Gal_mutarotase_sf_dom"/>
</dbReference>
<dbReference type="InterPro" id="IPR050347">
    <property type="entry name" value="Bact_Beta-galactosidase"/>
</dbReference>
<name>A0A4P8XPF3_9BACL</name>
<dbReference type="SUPFAM" id="SSF51445">
    <property type="entry name" value="(Trans)glycosidases"/>
    <property type="match status" value="1"/>
</dbReference>
<dbReference type="InterPro" id="IPR006102">
    <property type="entry name" value="Ig-like_GH2"/>
</dbReference>
<keyword evidence="6" id="KW-0326">Glycosidase</keyword>
<dbReference type="GO" id="GO:0005990">
    <property type="term" value="P:lactose catabolic process"/>
    <property type="evidence" value="ECO:0007669"/>
    <property type="project" value="TreeGrafter"/>
</dbReference>
<dbReference type="InterPro" id="IPR032312">
    <property type="entry name" value="LacZ_4"/>
</dbReference>
<evidence type="ECO:0000256" key="7">
    <source>
        <dbReference type="ARBA" id="ARBA00032230"/>
    </source>
</evidence>
<dbReference type="FunFam" id="3.20.20.80:FF:000018">
    <property type="entry name" value="Beta-galactosidase"/>
    <property type="match status" value="1"/>
</dbReference>
<dbReference type="InterPro" id="IPR014718">
    <property type="entry name" value="GH-type_carb-bd"/>
</dbReference>
<dbReference type="Pfam" id="PF02837">
    <property type="entry name" value="Glyco_hydro_2_N"/>
    <property type="match status" value="1"/>
</dbReference>
<dbReference type="OrthoDB" id="9762066at2"/>
<protein>
    <recommendedName>
        <fullName evidence="4">Beta-galactosidase</fullName>
        <ecNumber evidence="3">3.2.1.23</ecNumber>
    </recommendedName>
    <alternativeName>
        <fullName evidence="7">Lactase</fullName>
    </alternativeName>
</protein>
<dbReference type="PANTHER" id="PTHR46323">
    <property type="entry name" value="BETA-GALACTOSIDASE"/>
    <property type="match status" value="1"/>
</dbReference>
<dbReference type="Proteomes" id="UP000300879">
    <property type="component" value="Chromosome"/>
</dbReference>
<dbReference type="GO" id="GO:0004565">
    <property type="term" value="F:beta-galactosidase activity"/>
    <property type="evidence" value="ECO:0007669"/>
    <property type="project" value="UniProtKB-EC"/>
</dbReference>
<dbReference type="AlphaFoldDB" id="A0A4P8XPF3"/>
<gene>
    <name evidence="9" type="ORF">E6C60_2949</name>
</gene>
<keyword evidence="10" id="KW-1185">Reference proteome</keyword>
<organism evidence="9 10">
    <name type="scientific">Paenibacillus algicola</name>
    <dbReference type="NCBI Taxonomy" id="2565926"/>
    <lineage>
        <taxon>Bacteria</taxon>
        <taxon>Bacillati</taxon>
        <taxon>Bacillota</taxon>
        <taxon>Bacilli</taxon>
        <taxon>Bacillales</taxon>
        <taxon>Paenibacillaceae</taxon>
        <taxon>Paenibacillus</taxon>
    </lineage>
</organism>
<proteinExistence type="inferred from homology"/>
<dbReference type="SUPFAM" id="SSF74650">
    <property type="entry name" value="Galactose mutarotase-like"/>
    <property type="match status" value="1"/>
</dbReference>
<dbReference type="Pfam" id="PF02836">
    <property type="entry name" value="Glyco_hydro_2_C"/>
    <property type="match status" value="1"/>
</dbReference>
<dbReference type="Gene3D" id="3.20.20.80">
    <property type="entry name" value="Glycosidases"/>
    <property type="match status" value="1"/>
</dbReference>
<dbReference type="InterPro" id="IPR013783">
    <property type="entry name" value="Ig-like_fold"/>
</dbReference>
<evidence type="ECO:0000256" key="5">
    <source>
        <dbReference type="ARBA" id="ARBA00022801"/>
    </source>
</evidence>
<dbReference type="Pfam" id="PF02929">
    <property type="entry name" value="Bgal_small_N"/>
    <property type="match status" value="1"/>
</dbReference>
<dbReference type="Pfam" id="PF00703">
    <property type="entry name" value="Glyco_hydro_2"/>
    <property type="match status" value="1"/>
</dbReference>
<evidence type="ECO:0000313" key="10">
    <source>
        <dbReference type="Proteomes" id="UP000300879"/>
    </source>
</evidence>
<accession>A0A4P8XPF3</accession>
<comment type="similarity">
    <text evidence="2">Belongs to the glycosyl hydrolase 2 family.</text>
</comment>
<dbReference type="Pfam" id="PF16353">
    <property type="entry name" value="LacZ_4"/>
    <property type="match status" value="1"/>
</dbReference>
<dbReference type="EMBL" id="CP040396">
    <property type="protein sequence ID" value="QCT03660.1"/>
    <property type="molecule type" value="Genomic_DNA"/>
</dbReference>
<reference evidence="9 10" key="1">
    <citation type="submission" date="2019-05" db="EMBL/GenBank/DDBJ databases">
        <authorList>
            <person name="Chen C."/>
        </authorList>
    </citation>
    <scope>NUCLEOTIDE SEQUENCE [LARGE SCALE GENOMIC DNA]</scope>
    <source>
        <strain evidence="9 10">HB172198</strain>
    </source>
</reference>
<keyword evidence="5 9" id="KW-0378">Hydrolase</keyword>
<dbReference type="Gene3D" id="2.60.40.10">
    <property type="entry name" value="Immunoglobulins"/>
    <property type="match status" value="2"/>
</dbReference>
<dbReference type="SUPFAM" id="SSF49303">
    <property type="entry name" value="beta-Galactosidase/glucuronidase domain"/>
    <property type="match status" value="2"/>
</dbReference>
<evidence type="ECO:0000256" key="3">
    <source>
        <dbReference type="ARBA" id="ARBA00012756"/>
    </source>
</evidence>
<dbReference type="RefSeq" id="WP_138226499.1">
    <property type="nucleotide sequence ID" value="NZ_CP040396.1"/>
</dbReference>
<feature type="domain" description="Beta galactosidase small chain/" evidence="8">
    <location>
        <begin position="743"/>
        <end position="1013"/>
    </location>
</feature>
<evidence type="ECO:0000256" key="6">
    <source>
        <dbReference type="ARBA" id="ARBA00023295"/>
    </source>
</evidence>
<evidence type="ECO:0000256" key="1">
    <source>
        <dbReference type="ARBA" id="ARBA00001412"/>
    </source>
</evidence>
<dbReference type="InterPro" id="IPR036156">
    <property type="entry name" value="Beta-gal/glucu_dom_sf"/>
</dbReference>
<dbReference type="Gene3D" id="2.60.120.260">
    <property type="entry name" value="Galactose-binding domain-like"/>
    <property type="match status" value="1"/>
</dbReference>
<evidence type="ECO:0000259" key="8">
    <source>
        <dbReference type="SMART" id="SM01038"/>
    </source>
</evidence>
<dbReference type="InterPro" id="IPR004199">
    <property type="entry name" value="B-gal_small/dom_5"/>
</dbReference>
<dbReference type="PRINTS" id="PR00132">
    <property type="entry name" value="GLHYDRLASE2"/>
</dbReference>
<dbReference type="InterPro" id="IPR008979">
    <property type="entry name" value="Galactose-bd-like_sf"/>
</dbReference>
<dbReference type="KEGG" id="palo:E6C60_2949"/>
<dbReference type="GO" id="GO:0030246">
    <property type="term" value="F:carbohydrate binding"/>
    <property type="evidence" value="ECO:0007669"/>
    <property type="project" value="InterPro"/>
</dbReference>
<dbReference type="SUPFAM" id="SSF49785">
    <property type="entry name" value="Galactose-binding domain-like"/>
    <property type="match status" value="1"/>
</dbReference>